<organism evidence="4 5">
    <name type="scientific">Fuerstiella marisgermanici</name>
    <dbReference type="NCBI Taxonomy" id="1891926"/>
    <lineage>
        <taxon>Bacteria</taxon>
        <taxon>Pseudomonadati</taxon>
        <taxon>Planctomycetota</taxon>
        <taxon>Planctomycetia</taxon>
        <taxon>Planctomycetales</taxon>
        <taxon>Planctomycetaceae</taxon>
        <taxon>Fuerstiella</taxon>
    </lineage>
</organism>
<dbReference type="Gene3D" id="2.40.50.230">
    <property type="entry name" value="Gp5 N-terminal domain"/>
    <property type="match status" value="1"/>
</dbReference>
<evidence type="ECO:0000313" key="4">
    <source>
        <dbReference type="EMBL" id="APZ94049.1"/>
    </source>
</evidence>
<dbReference type="OrthoDB" id="9762420at2"/>
<dbReference type="InterPro" id="IPR037026">
    <property type="entry name" value="Vgr_OB-fold_dom_sf"/>
</dbReference>
<dbReference type="NCBIfam" id="TIGR01646">
    <property type="entry name" value="vgr_GE"/>
    <property type="match status" value="1"/>
</dbReference>
<dbReference type="Gene3D" id="4.10.220.110">
    <property type="match status" value="1"/>
</dbReference>
<evidence type="ECO:0000256" key="1">
    <source>
        <dbReference type="ARBA" id="ARBA00005558"/>
    </source>
</evidence>
<protein>
    <submittedName>
        <fullName evidence="4">Type VI secretion system Vgr family protein</fullName>
    </submittedName>
</protein>
<feature type="domain" description="Gp5/Type VI secretion system Vgr protein OB-fold" evidence="2">
    <location>
        <begin position="391"/>
        <end position="458"/>
    </location>
</feature>
<dbReference type="SUPFAM" id="SSF69349">
    <property type="entry name" value="Phage fibre proteins"/>
    <property type="match status" value="1"/>
</dbReference>
<dbReference type="NCBIfam" id="TIGR03361">
    <property type="entry name" value="VI_Rhs_Vgr"/>
    <property type="match status" value="1"/>
</dbReference>
<comment type="similarity">
    <text evidence="1">Belongs to the VgrG protein family.</text>
</comment>
<evidence type="ECO:0000313" key="5">
    <source>
        <dbReference type="Proteomes" id="UP000187735"/>
    </source>
</evidence>
<feature type="domain" description="Gp5/Type VI secretion system Vgr C-terminal trimerisation" evidence="3">
    <location>
        <begin position="475"/>
        <end position="576"/>
    </location>
</feature>
<name>A0A1P8WJ10_9PLAN</name>
<sequence length="714" mass="79192">MAEMNQGDRPIGVETPLGKDAVVLTSFAGEERISGLFDFELQLMSNRGDIEPAEIVGHKVDFYVRFPDGKPRYFNGHVNRFAYTGEGDRAHVYNATVVPWMWFLTKGSDCKVHETGTQQNAQDIIDGLLSGLGFTDYSWDLNRTPEKRDYCVQYRETHYEFVTRLLAEEGIYFYFKHEQGKHELVMTDHVNGVFDCEDADVRLLSKLSQPELTDNLSSWHHEYEFTTGKFAHKDYDFEKPSTDLLVSKDTLVKLPDIDRNEIYDHFGGYMAKAVGDELAKLRMEEQESGFNSVTGSSECRSFSPGGRFAMAAHHNSGERGGKWVLTAVQHTADQGGHYFSGGSHSDEIYTNKFRCIPADVVFRPPYQAKPRVHGIQSAVVVGPPGDEIYTDEYGRIKVQFQWDRLGKKDDKSSFWVRVMTPWAGNNWGMVHIPRIGHEVIIDFLDGDPDRPVMTGMVYNKENMPPYGLPDNMTQSGIKTRSSKGGSGANYNEIRFEDKKDSEEICIHAEKDLNQTVENNRTVTVGNNETHKVGFDVQDPGDQSLEVYNDQTIKIGHGSGKGGQKVEIYEDRDVTIEKGDDLLVIKSGDQKVTLDKGDQIITVSAGDQKFTVEGDQITKVNADQIITVKGDQKVTVTAGDLITKVSAGKSETTAATSLELKCGASSIKLTPAGITIKGVKVDVEGTASVGLSAPKIDVNADGILTLKGSMAKINS</sequence>
<dbReference type="Proteomes" id="UP000187735">
    <property type="component" value="Chromosome"/>
</dbReference>
<dbReference type="InterPro" id="IPR017847">
    <property type="entry name" value="T6SS_RhsGE_Vgr_subset"/>
</dbReference>
<dbReference type="InterPro" id="IPR006531">
    <property type="entry name" value="Gp5/Vgr_OB"/>
</dbReference>
<proteinExistence type="inferred from homology"/>
<reference evidence="4 5" key="1">
    <citation type="journal article" date="2016" name="Front. Microbiol.">
        <title>Fuerstia marisgermanicae gen. nov., sp. nov., an Unusual Member of the Phylum Planctomycetes from the German Wadden Sea.</title>
        <authorList>
            <person name="Kohn T."/>
            <person name="Heuer A."/>
            <person name="Jogler M."/>
            <person name="Vollmers J."/>
            <person name="Boedeker C."/>
            <person name="Bunk B."/>
            <person name="Rast P."/>
            <person name="Borchert D."/>
            <person name="Glockner I."/>
            <person name="Freese H.M."/>
            <person name="Klenk H.P."/>
            <person name="Overmann J."/>
            <person name="Kaster A.K."/>
            <person name="Rohde M."/>
            <person name="Wiegand S."/>
            <person name="Jogler C."/>
        </authorList>
    </citation>
    <scope>NUCLEOTIDE SEQUENCE [LARGE SCALE GENOMIC DNA]</scope>
    <source>
        <strain evidence="4 5">NH11</strain>
    </source>
</reference>
<dbReference type="KEGG" id="fmr:Fuma_03670"/>
<gene>
    <name evidence="4" type="ORF">Fuma_03670</name>
</gene>
<dbReference type="Pfam" id="PF04717">
    <property type="entry name" value="Phage_base_V"/>
    <property type="match status" value="1"/>
</dbReference>
<dbReference type="InterPro" id="IPR054030">
    <property type="entry name" value="Gp5_Vgr_C"/>
</dbReference>
<dbReference type="STRING" id="1891926.Fuma_03670"/>
<dbReference type="AlphaFoldDB" id="A0A1P8WJ10"/>
<dbReference type="EMBL" id="CP017641">
    <property type="protein sequence ID" value="APZ94049.1"/>
    <property type="molecule type" value="Genomic_DNA"/>
</dbReference>
<dbReference type="Gene3D" id="2.30.110.50">
    <property type="match status" value="1"/>
</dbReference>
<dbReference type="SUPFAM" id="SSF69255">
    <property type="entry name" value="gp5 N-terminal domain-like"/>
    <property type="match status" value="1"/>
</dbReference>
<dbReference type="SUPFAM" id="SSF69279">
    <property type="entry name" value="Phage tail proteins"/>
    <property type="match status" value="2"/>
</dbReference>
<evidence type="ECO:0000259" key="2">
    <source>
        <dbReference type="Pfam" id="PF04717"/>
    </source>
</evidence>
<dbReference type="Gene3D" id="3.55.50.10">
    <property type="entry name" value="Baseplate protein-like domains"/>
    <property type="match status" value="1"/>
</dbReference>
<accession>A0A1P8WJ10</accession>
<dbReference type="RefSeq" id="WP_077025415.1">
    <property type="nucleotide sequence ID" value="NZ_CP017641.1"/>
</dbReference>
<keyword evidence="5" id="KW-1185">Reference proteome</keyword>
<dbReference type="Pfam" id="PF05954">
    <property type="entry name" value="Phage_GPD"/>
    <property type="match status" value="1"/>
</dbReference>
<dbReference type="Pfam" id="PF22178">
    <property type="entry name" value="Gp5_trimer_C"/>
    <property type="match status" value="1"/>
</dbReference>
<dbReference type="InterPro" id="IPR006533">
    <property type="entry name" value="T6SS_Vgr_RhsGE"/>
</dbReference>
<evidence type="ECO:0000259" key="3">
    <source>
        <dbReference type="Pfam" id="PF22178"/>
    </source>
</evidence>